<proteinExistence type="predicted"/>
<sequence>MEISNICIGEFPLLFSSAGICKDSSGKFNKFSELLRLLNEEANEVQEEIDGANIEIKRWLERDLSAESVNYYSKGITELYPTETSPECQGFDITYRERYFIGRQFVSGRKKCHEKMQECLEMCDESNRSLRNSVTKTGNVIKLAKNLLVKFNSLAEKNDDNLESTANRVIRAQTVNILNSINDRLEKYREDINANRKKITACRELLDATEVQFNRIRLGRAPAYGEQVQNCDLCGKPYVYIKWCKSCDRNRFRGQFSKWTSGEDIIDKFIRETQTSINHPNCYAEWIPYEQFTNIQFIGKGGFATVYSATWVNGLGIWDYALGKRVRHPNTPVVLKYLAGSQQRIDTNFFKEITAYMKILSSRVLHCYGISRDPETKDYIMILPYAHGGNLLDYLKKRWTKLKWKNKLDILRHMTYGIVDIHMPFSDRKCDVELGIDICEGVRPEIVRNTPPVYAELMQRCWSGDKDARPTSEEIYDKVKRWLSEMEDLSSEIAKQFVDNSTVPDDDIVINGDSKCTSRNLSGITKSLKSYYEQKARESTEDFNDTFDSLNSFDSSSADSHSADSHSADSKSADSKSADSRSTDAEESQSSLGDFEVDIGNREKKNIDYFDELGGDNDDDASNSDDIWNSVQERDFISWLTKFNILGDYSKSDIGVLFKG</sequence>
<evidence type="ECO:0000313" key="1">
    <source>
        <dbReference type="EMBL" id="CAG8458202.1"/>
    </source>
</evidence>
<name>A0ACA9K7Z9_9GLOM</name>
<keyword evidence="2" id="KW-1185">Reference proteome</keyword>
<comment type="caution">
    <text evidence="1">The sequence shown here is derived from an EMBL/GenBank/DDBJ whole genome shotgun (WGS) entry which is preliminary data.</text>
</comment>
<protein>
    <submittedName>
        <fullName evidence="1">1514_t:CDS:1</fullName>
    </submittedName>
</protein>
<organism evidence="1 2">
    <name type="scientific">Acaulospora colombiana</name>
    <dbReference type="NCBI Taxonomy" id="27376"/>
    <lineage>
        <taxon>Eukaryota</taxon>
        <taxon>Fungi</taxon>
        <taxon>Fungi incertae sedis</taxon>
        <taxon>Mucoromycota</taxon>
        <taxon>Glomeromycotina</taxon>
        <taxon>Glomeromycetes</taxon>
        <taxon>Diversisporales</taxon>
        <taxon>Acaulosporaceae</taxon>
        <taxon>Acaulospora</taxon>
    </lineage>
</organism>
<evidence type="ECO:0000313" key="2">
    <source>
        <dbReference type="Proteomes" id="UP000789525"/>
    </source>
</evidence>
<gene>
    <name evidence="1" type="ORF">ACOLOM_LOCUS1055</name>
</gene>
<dbReference type="Proteomes" id="UP000789525">
    <property type="component" value="Unassembled WGS sequence"/>
</dbReference>
<dbReference type="EMBL" id="CAJVPT010001183">
    <property type="protein sequence ID" value="CAG8458202.1"/>
    <property type="molecule type" value="Genomic_DNA"/>
</dbReference>
<reference evidence="1" key="1">
    <citation type="submission" date="2021-06" db="EMBL/GenBank/DDBJ databases">
        <authorList>
            <person name="Kallberg Y."/>
            <person name="Tangrot J."/>
            <person name="Rosling A."/>
        </authorList>
    </citation>
    <scope>NUCLEOTIDE SEQUENCE</scope>
    <source>
        <strain evidence="1">CL356</strain>
    </source>
</reference>
<accession>A0ACA9K7Z9</accession>